<dbReference type="Pfam" id="PF00082">
    <property type="entry name" value="Peptidase_S8"/>
    <property type="match status" value="1"/>
</dbReference>
<feature type="active site" description="Charge relay system" evidence="5">
    <location>
        <position position="398"/>
    </location>
</feature>
<dbReference type="FunFam" id="3.40.50.200:FF:000014">
    <property type="entry name" value="Proteinase K"/>
    <property type="match status" value="1"/>
</dbReference>
<feature type="signal peptide" evidence="7">
    <location>
        <begin position="1"/>
        <end position="21"/>
    </location>
</feature>
<evidence type="ECO:0000313" key="9">
    <source>
        <dbReference type="EMBL" id="RCH81039.1"/>
    </source>
</evidence>
<feature type="domain" description="Peptidase S8/S53" evidence="8">
    <location>
        <begin position="205"/>
        <end position="429"/>
    </location>
</feature>
<dbReference type="InterPro" id="IPR015500">
    <property type="entry name" value="Peptidase_S8_subtilisin-rel"/>
</dbReference>
<dbReference type="SUPFAM" id="SSF52743">
    <property type="entry name" value="Subtilisin-like"/>
    <property type="match status" value="1"/>
</dbReference>
<keyword evidence="4 5" id="KW-0720">Serine protease</keyword>
<dbReference type="GO" id="GO:0006508">
    <property type="term" value="P:proteolysis"/>
    <property type="evidence" value="ECO:0007669"/>
    <property type="project" value="UniProtKB-KW"/>
</dbReference>
<dbReference type="CDD" id="cd04077">
    <property type="entry name" value="Peptidases_S8_PCSK9_ProteinaseK_like"/>
    <property type="match status" value="1"/>
</dbReference>
<feature type="active site" description="Charge relay system" evidence="5">
    <location>
        <position position="214"/>
    </location>
</feature>
<protein>
    <submittedName>
        <fullName evidence="9">Subtilisin-like serine protease</fullName>
    </submittedName>
</protein>
<comment type="caution">
    <text evidence="9">The sequence shown here is derived from an EMBL/GenBank/DDBJ whole genome shotgun (WGS) entry which is preliminary data.</text>
</comment>
<dbReference type="InterPro" id="IPR034193">
    <property type="entry name" value="PCSK9_ProteinaseK-like"/>
</dbReference>
<name>A0A367ITT3_RHIAZ</name>
<keyword evidence="10" id="KW-1185">Reference proteome</keyword>
<dbReference type="GO" id="GO:0005615">
    <property type="term" value="C:extracellular space"/>
    <property type="evidence" value="ECO:0007669"/>
    <property type="project" value="TreeGrafter"/>
</dbReference>
<comment type="similarity">
    <text evidence="1 5 6">Belongs to the peptidase S8 family.</text>
</comment>
<dbReference type="PROSITE" id="PS00136">
    <property type="entry name" value="SUBTILASE_ASP"/>
    <property type="match status" value="1"/>
</dbReference>
<evidence type="ECO:0000259" key="8">
    <source>
        <dbReference type="Pfam" id="PF00082"/>
    </source>
</evidence>
<dbReference type="AlphaFoldDB" id="A0A367ITT3"/>
<dbReference type="InterPro" id="IPR050131">
    <property type="entry name" value="Peptidase_S8_subtilisin-like"/>
</dbReference>
<keyword evidence="2 5" id="KW-0645">Protease</keyword>
<evidence type="ECO:0000256" key="5">
    <source>
        <dbReference type="PROSITE-ProRule" id="PRU01240"/>
    </source>
</evidence>
<keyword evidence="3 5" id="KW-0378">Hydrolase</keyword>
<evidence type="ECO:0000313" key="10">
    <source>
        <dbReference type="Proteomes" id="UP000252139"/>
    </source>
</evidence>
<evidence type="ECO:0000256" key="6">
    <source>
        <dbReference type="RuleBase" id="RU003355"/>
    </source>
</evidence>
<dbReference type="STRING" id="86630.A0A367ITT3"/>
<dbReference type="InterPro" id="IPR022398">
    <property type="entry name" value="Peptidase_S8_His-AS"/>
</dbReference>
<feature type="chain" id="PRO_5016570679" evidence="7">
    <location>
        <begin position="22"/>
        <end position="455"/>
    </location>
</feature>
<evidence type="ECO:0000256" key="7">
    <source>
        <dbReference type="SAM" id="SignalP"/>
    </source>
</evidence>
<evidence type="ECO:0000256" key="2">
    <source>
        <dbReference type="ARBA" id="ARBA00022670"/>
    </source>
</evidence>
<accession>A0A367ITT3</accession>
<evidence type="ECO:0000256" key="1">
    <source>
        <dbReference type="ARBA" id="ARBA00011073"/>
    </source>
</evidence>
<sequence>MKFTLSFTTTYLLFGISYCIAINENSDSTIDISKQENIRRIPTHIIKFKAPSIKNITGFESTAFVEQHYKTFQEGLKSSLKGKHVLMSDMSQTSDEDMKLESLKDIQIGDNYRALTGSFHPQFVNYLSNIDDIEFIEQNQIYKAPFIPPTVNPKSYMQDIIHKVPNSKTKRGIVTQVDVPSWGIARINHRELRDLTVYTADDTAGTGIHVYILDSGINESHPDFEGRALMEANFISYEDSGDFSGHGTHVAGIIGGKAFGVAKKSFLHGIKILDRNGDGTTSALLQAISYIVETHEPGHSIINLSLSGPRSSSIDEALSMVVQDYDIPVFVSAGNTGDDACAYSPSANPDVFAIGATNYQDIIPSFSSFGKCVSIYAPGANITSDWLENKTITMDGTSMASPHVSGIAAMLMSKTKFESPNDLYTMIKNMGTPNILKPSDKAQGALLAYNGLDHL</sequence>
<dbReference type="PROSITE" id="PS51892">
    <property type="entry name" value="SUBTILASE"/>
    <property type="match status" value="1"/>
</dbReference>
<dbReference type="InterPro" id="IPR023828">
    <property type="entry name" value="Peptidase_S8_Ser-AS"/>
</dbReference>
<keyword evidence="7" id="KW-0732">Signal</keyword>
<dbReference type="PROSITE" id="PS00138">
    <property type="entry name" value="SUBTILASE_SER"/>
    <property type="match status" value="1"/>
</dbReference>
<evidence type="ECO:0000256" key="4">
    <source>
        <dbReference type="ARBA" id="ARBA00022825"/>
    </source>
</evidence>
<dbReference type="Gene3D" id="3.40.50.200">
    <property type="entry name" value="Peptidase S8/S53 domain"/>
    <property type="match status" value="1"/>
</dbReference>
<dbReference type="InterPro" id="IPR036852">
    <property type="entry name" value="Peptidase_S8/S53_dom_sf"/>
</dbReference>
<dbReference type="InterPro" id="IPR023827">
    <property type="entry name" value="Peptidase_S8_Asp-AS"/>
</dbReference>
<dbReference type="PANTHER" id="PTHR43806:SF11">
    <property type="entry name" value="CEREVISIN-RELATED"/>
    <property type="match status" value="1"/>
</dbReference>
<dbReference type="EMBL" id="PJQL01003610">
    <property type="protein sequence ID" value="RCH81039.1"/>
    <property type="molecule type" value="Genomic_DNA"/>
</dbReference>
<dbReference type="InterPro" id="IPR000209">
    <property type="entry name" value="Peptidase_S8/S53_dom"/>
</dbReference>
<reference evidence="9 10" key="1">
    <citation type="journal article" date="2018" name="G3 (Bethesda)">
        <title>Phylogenetic and Phylogenomic Definition of Rhizopus Species.</title>
        <authorList>
            <person name="Gryganskyi A.P."/>
            <person name="Golan J."/>
            <person name="Dolatabadi S."/>
            <person name="Mondo S."/>
            <person name="Robb S."/>
            <person name="Idnurm A."/>
            <person name="Muszewska A."/>
            <person name="Steczkiewicz K."/>
            <person name="Masonjones S."/>
            <person name="Liao H.L."/>
            <person name="Gajdeczka M.T."/>
            <person name="Anike F."/>
            <person name="Vuek A."/>
            <person name="Anishchenko I.M."/>
            <person name="Voigt K."/>
            <person name="de Hoog G.S."/>
            <person name="Smith M.E."/>
            <person name="Heitman J."/>
            <person name="Vilgalys R."/>
            <person name="Stajich J.E."/>
        </authorList>
    </citation>
    <scope>NUCLEOTIDE SEQUENCE [LARGE SCALE GENOMIC DNA]</scope>
    <source>
        <strain evidence="9 10">CBS 357.93</strain>
    </source>
</reference>
<dbReference type="GO" id="GO:0004252">
    <property type="term" value="F:serine-type endopeptidase activity"/>
    <property type="evidence" value="ECO:0007669"/>
    <property type="project" value="UniProtKB-UniRule"/>
</dbReference>
<dbReference type="OrthoDB" id="206201at2759"/>
<evidence type="ECO:0000256" key="3">
    <source>
        <dbReference type="ARBA" id="ARBA00022801"/>
    </source>
</evidence>
<proteinExistence type="inferred from homology"/>
<dbReference type="PANTHER" id="PTHR43806">
    <property type="entry name" value="PEPTIDASE S8"/>
    <property type="match status" value="1"/>
</dbReference>
<gene>
    <name evidence="9" type="primary">SUB7_1</name>
    <name evidence="9" type="ORF">CU097_002695</name>
</gene>
<dbReference type="PROSITE" id="PS00137">
    <property type="entry name" value="SUBTILASE_HIS"/>
    <property type="match status" value="1"/>
</dbReference>
<organism evidence="9 10">
    <name type="scientific">Rhizopus azygosporus</name>
    <name type="common">Rhizopus microsporus var. azygosporus</name>
    <dbReference type="NCBI Taxonomy" id="86630"/>
    <lineage>
        <taxon>Eukaryota</taxon>
        <taxon>Fungi</taxon>
        <taxon>Fungi incertae sedis</taxon>
        <taxon>Mucoromycota</taxon>
        <taxon>Mucoromycotina</taxon>
        <taxon>Mucoromycetes</taxon>
        <taxon>Mucorales</taxon>
        <taxon>Mucorineae</taxon>
        <taxon>Rhizopodaceae</taxon>
        <taxon>Rhizopus</taxon>
    </lineage>
</organism>
<dbReference type="PRINTS" id="PR00723">
    <property type="entry name" value="SUBTILISIN"/>
</dbReference>
<feature type="active site" description="Charge relay system" evidence="5">
    <location>
        <position position="246"/>
    </location>
</feature>
<dbReference type="Proteomes" id="UP000252139">
    <property type="component" value="Unassembled WGS sequence"/>
</dbReference>